<proteinExistence type="predicted"/>
<protein>
    <submittedName>
        <fullName evidence="2">Uncharacterized protein</fullName>
    </submittedName>
</protein>
<reference evidence="2" key="1">
    <citation type="submission" date="2020-02" db="EMBL/GenBank/DDBJ databases">
        <authorList>
            <person name="Scholz U."/>
            <person name="Mascher M."/>
            <person name="Fiebig A."/>
        </authorList>
    </citation>
    <scope>NUCLEOTIDE SEQUENCE</scope>
</reference>
<dbReference type="Proteomes" id="UP000663760">
    <property type="component" value="Chromosome 9"/>
</dbReference>
<name>A0A7I8KWW2_SPIIN</name>
<evidence type="ECO:0000313" key="3">
    <source>
        <dbReference type="Proteomes" id="UP000663760"/>
    </source>
</evidence>
<gene>
    <name evidence="2" type="ORF">SI8410_09012236</name>
</gene>
<feature type="region of interest" description="Disordered" evidence="1">
    <location>
        <begin position="1"/>
        <end position="41"/>
    </location>
</feature>
<sequence>MEGRRSGGTEGEGGGWRRSSRPGAAESSDQPKPGRRDQTIR</sequence>
<accession>A0A7I8KWW2</accession>
<keyword evidence="3" id="KW-1185">Reference proteome</keyword>
<dbReference type="EMBL" id="LR746272">
    <property type="protein sequence ID" value="CAA7401558.1"/>
    <property type="molecule type" value="Genomic_DNA"/>
</dbReference>
<evidence type="ECO:0000256" key="1">
    <source>
        <dbReference type="SAM" id="MobiDB-lite"/>
    </source>
</evidence>
<dbReference type="AlphaFoldDB" id="A0A7I8KWW2"/>
<feature type="compositionally biased region" description="Basic and acidic residues" evidence="1">
    <location>
        <begin position="32"/>
        <end position="41"/>
    </location>
</feature>
<organism evidence="2 3">
    <name type="scientific">Spirodela intermedia</name>
    <name type="common">Intermediate duckweed</name>
    <dbReference type="NCBI Taxonomy" id="51605"/>
    <lineage>
        <taxon>Eukaryota</taxon>
        <taxon>Viridiplantae</taxon>
        <taxon>Streptophyta</taxon>
        <taxon>Embryophyta</taxon>
        <taxon>Tracheophyta</taxon>
        <taxon>Spermatophyta</taxon>
        <taxon>Magnoliopsida</taxon>
        <taxon>Liliopsida</taxon>
        <taxon>Araceae</taxon>
        <taxon>Lemnoideae</taxon>
        <taxon>Spirodela</taxon>
    </lineage>
</organism>
<evidence type="ECO:0000313" key="2">
    <source>
        <dbReference type="EMBL" id="CAA7401558.1"/>
    </source>
</evidence>